<evidence type="ECO:0000256" key="2">
    <source>
        <dbReference type="ARBA" id="ARBA00023242"/>
    </source>
</evidence>
<dbReference type="PROSITE" id="PS00463">
    <property type="entry name" value="ZN2_CY6_FUNGAL_1"/>
    <property type="match status" value="1"/>
</dbReference>
<dbReference type="InterPro" id="IPR001138">
    <property type="entry name" value="Zn2Cys6_DnaBD"/>
</dbReference>
<dbReference type="GO" id="GO:0008270">
    <property type="term" value="F:zinc ion binding"/>
    <property type="evidence" value="ECO:0007669"/>
    <property type="project" value="InterPro"/>
</dbReference>
<dbReference type="InterPro" id="IPR050613">
    <property type="entry name" value="Sec_Metabolite_Reg"/>
</dbReference>
<sequence length="1131" mass="129465">MTEVFPISCLACRRLKVKCNRIKPCNQCTRRNLVCEFPSTYRNAAIYTERTNESYPINTHQDNSRRYSDDPNTGESPDDMLDELLSLRSLHSKVLDENARLRKRNKELNELASKSKPKTESDDKRKVTGKGSGNGSGNADGQGEPSGISISGETSELGEKYYGPQSSTYMIEELKSSESLKLNDDGALVGNEIKDTNEKVADIIRRNKNSNTPTDEKSQHQKLKSLAAAGISAKNAELIEKSLSKKDLPKLIGSSPEKNHQVTLDLVNIFFEQNTHYRSFISKAKIIDFLTDYKDIKDNEWERDDDLLLLYMVLLLSVQRLSPNQYQELGLLDGRKLNQFNKSRSHLSKSVLYFHFERLRHNLINESILTIQSYILCTEWYLIEQRYEESWSMMFHTCSIAYAIGLHAMKKVSFGIIGNQIRQGPNSTIENNQGKVTTSVSTTESTVIMAKSSAANSLTNPDVQSEDIDRFKVWFALKNICGQICSILGRPNPISIQVNSTVVKGISDTVLSDEDISERISHVLLKIGLSECLRLSNMMLIENFMLDFRMEDLITLNNKFDVEIRLLEWYLSSPSIDEKAKSDDEFEFEFPRQGDRANVVTDLIILYINRAKLFEPFVNKFTNLSEAKIISNMLRYSILNFLDYILIFITNFRNNFTILIQESKANFANNDLKLGKLFRLFYPFLNSFVYQGIIVIFTFLHYNFKDFINNFDMKADPLLVGETVNYNEFLYAVEKKLSDLVSFGQGEEKVKLWSSNTVKLVSKILEHIKIIFEKQALKAERDREMFEKELNEFHDVISNTDFQGYFGFNINDPFWLRNPDNFPYYLSSPSDDASSSDTQSSTQTQAQIKTEPEANQNYLKIPVPQQPSNTRQRLARNKSSTLTSESNEGEAGAFSMGTPSEGVPSSLASSSGVSNMNPPQTYYNDTDISTPQLTEDAKSQHRGSTSLIPMYDDIHRDVDQRSFPTSQPSLQGQHFSYSPMMVNGTQPLIDMNATPSPQTTHQQVPLTNLPQYQNQHQHQHQHPHHHHHHHHPQQLQHQQQQQELQQNQPQHFPRNNHNQHLPQTFAQHQMGLSQFSDTNDPQIFSPDQYLQQQYFQQGSGQFLDQKGDVTNTDQSHNSDNKETNLKRRRGT</sequence>
<keyword evidence="4" id="KW-0812">Transmembrane</keyword>
<dbReference type="OrthoDB" id="435881at2759"/>
<feature type="transmembrane region" description="Helical" evidence="4">
    <location>
        <begin position="633"/>
        <end position="652"/>
    </location>
</feature>
<feature type="compositionally biased region" description="Polar residues" evidence="3">
    <location>
        <begin position="915"/>
        <end position="928"/>
    </location>
</feature>
<feature type="compositionally biased region" description="Polar residues" evidence="3">
    <location>
        <begin position="962"/>
        <end position="976"/>
    </location>
</feature>
<dbReference type="CDD" id="cd00067">
    <property type="entry name" value="GAL4"/>
    <property type="match status" value="1"/>
</dbReference>
<evidence type="ECO:0000256" key="1">
    <source>
        <dbReference type="ARBA" id="ARBA00004123"/>
    </source>
</evidence>
<keyword evidence="7" id="KW-1185">Reference proteome</keyword>
<feature type="compositionally biased region" description="Basic and acidic residues" evidence="3">
    <location>
        <begin position="1116"/>
        <end position="1125"/>
    </location>
</feature>
<dbReference type="AlphaFoldDB" id="A0A9P0QR16"/>
<comment type="subcellular location">
    <subcellularLocation>
        <location evidence="1">Nucleus</location>
    </subcellularLocation>
</comment>
<evidence type="ECO:0000256" key="3">
    <source>
        <dbReference type="SAM" id="MobiDB-lite"/>
    </source>
</evidence>
<dbReference type="SMART" id="SM00066">
    <property type="entry name" value="GAL4"/>
    <property type="match status" value="1"/>
</dbReference>
<dbReference type="Gene3D" id="4.10.240.10">
    <property type="entry name" value="Zn(2)-C6 fungal-type DNA-binding domain"/>
    <property type="match status" value="1"/>
</dbReference>
<feature type="compositionally biased region" description="Basic and acidic residues" evidence="3">
    <location>
        <begin position="117"/>
        <end position="126"/>
    </location>
</feature>
<accession>A0A9P0QR16</accession>
<dbReference type="PROSITE" id="PS50048">
    <property type="entry name" value="ZN2_CY6_FUNGAL_2"/>
    <property type="match status" value="1"/>
</dbReference>
<keyword evidence="4" id="KW-0472">Membrane</keyword>
<evidence type="ECO:0000313" key="6">
    <source>
        <dbReference type="EMBL" id="CAH2353369.1"/>
    </source>
</evidence>
<evidence type="ECO:0000259" key="5">
    <source>
        <dbReference type="PROSITE" id="PS50048"/>
    </source>
</evidence>
<comment type="caution">
    <text evidence="6">The sequence shown here is derived from an EMBL/GenBank/DDBJ whole genome shotgun (WGS) entry which is preliminary data.</text>
</comment>
<feature type="region of interest" description="Disordered" evidence="3">
    <location>
        <begin position="1103"/>
        <end position="1131"/>
    </location>
</feature>
<name>A0A9P0QR16_9ASCO</name>
<feature type="compositionally biased region" description="Basic residues" evidence="3">
    <location>
        <begin position="1017"/>
        <end position="1032"/>
    </location>
</feature>
<feature type="compositionally biased region" description="Low complexity" evidence="3">
    <location>
        <begin position="899"/>
        <end position="914"/>
    </location>
</feature>
<feature type="region of interest" description="Disordered" evidence="3">
    <location>
        <begin position="52"/>
        <end position="80"/>
    </location>
</feature>
<feature type="domain" description="Zn(2)-C6 fungal-type" evidence="5">
    <location>
        <begin position="8"/>
        <end position="37"/>
    </location>
</feature>
<reference evidence="6" key="1">
    <citation type="submission" date="2022-03" db="EMBL/GenBank/DDBJ databases">
        <authorList>
            <person name="Legras J.-L."/>
            <person name="Devillers H."/>
            <person name="Grondin C."/>
        </authorList>
    </citation>
    <scope>NUCLEOTIDE SEQUENCE</scope>
    <source>
        <strain evidence="6">CLIB 1423</strain>
    </source>
</reference>
<dbReference type="EMBL" id="CAKXYY010000010">
    <property type="protein sequence ID" value="CAH2353369.1"/>
    <property type="molecule type" value="Genomic_DNA"/>
</dbReference>
<dbReference type="Pfam" id="PF00172">
    <property type="entry name" value="Zn_clus"/>
    <property type="match status" value="1"/>
</dbReference>
<dbReference type="Proteomes" id="UP000837801">
    <property type="component" value="Unassembled WGS sequence"/>
</dbReference>
<feature type="compositionally biased region" description="Low complexity" evidence="3">
    <location>
        <begin position="827"/>
        <end position="847"/>
    </location>
</feature>
<keyword evidence="4" id="KW-1133">Transmembrane helix</keyword>
<dbReference type="CDD" id="cd12148">
    <property type="entry name" value="fungal_TF_MHR"/>
    <property type="match status" value="1"/>
</dbReference>
<evidence type="ECO:0000256" key="4">
    <source>
        <dbReference type="SAM" id="Phobius"/>
    </source>
</evidence>
<keyword evidence="2" id="KW-0539">Nucleus</keyword>
<feature type="region of interest" description="Disordered" evidence="3">
    <location>
        <begin position="827"/>
        <end position="928"/>
    </location>
</feature>
<proteinExistence type="predicted"/>
<organism evidence="6 7">
    <name type="scientific">[Candida] railenensis</name>
    <dbReference type="NCBI Taxonomy" id="45579"/>
    <lineage>
        <taxon>Eukaryota</taxon>
        <taxon>Fungi</taxon>
        <taxon>Dikarya</taxon>
        <taxon>Ascomycota</taxon>
        <taxon>Saccharomycotina</taxon>
        <taxon>Pichiomycetes</taxon>
        <taxon>Debaryomycetaceae</taxon>
        <taxon>Kurtzmaniella</taxon>
    </lineage>
</organism>
<dbReference type="PANTHER" id="PTHR31001:SF88">
    <property type="entry name" value="TRANSCRIPTION FACTOR PDR3"/>
    <property type="match status" value="1"/>
</dbReference>
<dbReference type="GO" id="GO:0000981">
    <property type="term" value="F:DNA-binding transcription factor activity, RNA polymerase II-specific"/>
    <property type="evidence" value="ECO:0007669"/>
    <property type="project" value="InterPro"/>
</dbReference>
<feature type="region of interest" description="Disordered" evidence="3">
    <location>
        <begin position="960"/>
        <end position="1059"/>
    </location>
</feature>
<feature type="compositionally biased region" description="Low complexity" evidence="3">
    <location>
        <begin position="1033"/>
        <end position="1051"/>
    </location>
</feature>
<feature type="compositionally biased region" description="Gly residues" evidence="3">
    <location>
        <begin position="130"/>
        <end position="140"/>
    </location>
</feature>
<feature type="transmembrane region" description="Helical" evidence="4">
    <location>
        <begin position="680"/>
        <end position="702"/>
    </location>
</feature>
<gene>
    <name evidence="6" type="ORF">CLIB1423_10S03444</name>
</gene>
<dbReference type="SUPFAM" id="SSF57701">
    <property type="entry name" value="Zn2/Cys6 DNA-binding domain"/>
    <property type="match status" value="1"/>
</dbReference>
<dbReference type="PANTHER" id="PTHR31001">
    <property type="entry name" value="UNCHARACTERIZED TRANSCRIPTIONAL REGULATORY PROTEIN"/>
    <property type="match status" value="1"/>
</dbReference>
<evidence type="ECO:0000313" key="7">
    <source>
        <dbReference type="Proteomes" id="UP000837801"/>
    </source>
</evidence>
<dbReference type="GO" id="GO:0005634">
    <property type="term" value="C:nucleus"/>
    <property type="evidence" value="ECO:0007669"/>
    <property type="project" value="UniProtKB-SubCell"/>
</dbReference>
<protein>
    <recommendedName>
        <fullName evidence="5">Zn(2)-C6 fungal-type domain-containing protein</fullName>
    </recommendedName>
</protein>
<feature type="region of interest" description="Disordered" evidence="3">
    <location>
        <begin position="107"/>
        <end position="152"/>
    </location>
</feature>
<dbReference type="InterPro" id="IPR036864">
    <property type="entry name" value="Zn2-C6_fun-type_DNA-bd_sf"/>
</dbReference>
<feature type="compositionally biased region" description="Polar residues" evidence="3">
    <location>
        <begin position="866"/>
        <end position="886"/>
    </location>
</feature>
<feature type="compositionally biased region" description="Polar residues" evidence="3">
    <location>
        <begin position="993"/>
        <end position="1006"/>
    </location>
</feature>